<dbReference type="InterPro" id="IPR001611">
    <property type="entry name" value="Leu-rich_rpt"/>
</dbReference>
<evidence type="ECO:0000256" key="3">
    <source>
        <dbReference type="ARBA" id="ARBA00022737"/>
    </source>
</evidence>
<dbReference type="InterPro" id="IPR027038">
    <property type="entry name" value="RanGap"/>
</dbReference>
<feature type="compositionally biased region" description="Basic residues" evidence="4">
    <location>
        <begin position="322"/>
        <end position="336"/>
    </location>
</feature>
<name>A0A1R2B8M2_9CILI</name>
<keyword evidence="2" id="KW-0433">Leucine-rich repeat</keyword>
<evidence type="ECO:0000256" key="4">
    <source>
        <dbReference type="SAM" id="MobiDB-lite"/>
    </source>
</evidence>
<dbReference type="GO" id="GO:0048471">
    <property type="term" value="C:perinuclear region of cytoplasm"/>
    <property type="evidence" value="ECO:0007669"/>
    <property type="project" value="TreeGrafter"/>
</dbReference>
<protein>
    <submittedName>
        <fullName evidence="5">Uncharacterized protein</fullName>
    </submittedName>
</protein>
<dbReference type="SMART" id="SM00368">
    <property type="entry name" value="LRR_RI"/>
    <property type="match status" value="5"/>
</dbReference>
<evidence type="ECO:0000256" key="1">
    <source>
        <dbReference type="ARBA" id="ARBA00022468"/>
    </source>
</evidence>
<dbReference type="Pfam" id="PF13516">
    <property type="entry name" value="LRR_6"/>
    <property type="match status" value="1"/>
</dbReference>
<reference evidence="5 6" key="1">
    <citation type="submission" date="2016-11" db="EMBL/GenBank/DDBJ databases">
        <title>The macronuclear genome of Stentor coeruleus: a giant cell with tiny introns.</title>
        <authorList>
            <person name="Slabodnick M."/>
            <person name="Ruby J.G."/>
            <person name="Reiff S.B."/>
            <person name="Swart E.C."/>
            <person name="Gosai S."/>
            <person name="Prabakaran S."/>
            <person name="Witkowska E."/>
            <person name="Larue G.E."/>
            <person name="Fisher S."/>
            <person name="Freeman R.M."/>
            <person name="Gunawardena J."/>
            <person name="Chu W."/>
            <person name="Stover N.A."/>
            <person name="Gregory B.D."/>
            <person name="Nowacki M."/>
            <person name="Derisi J."/>
            <person name="Roy S.W."/>
            <person name="Marshall W.F."/>
            <person name="Sood P."/>
        </authorList>
    </citation>
    <scope>NUCLEOTIDE SEQUENCE [LARGE SCALE GENOMIC DNA]</scope>
    <source>
        <strain evidence="5">WM001</strain>
    </source>
</reference>
<dbReference type="GO" id="GO:0005096">
    <property type="term" value="F:GTPase activator activity"/>
    <property type="evidence" value="ECO:0007669"/>
    <property type="project" value="UniProtKB-KW"/>
</dbReference>
<proteinExistence type="predicted"/>
<feature type="region of interest" description="Disordered" evidence="4">
    <location>
        <begin position="1"/>
        <end position="21"/>
    </location>
</feature>
<evidence type="ECO:0000313" key="6">
    <source>
        <dbReference type="Proteomes" id="UP000187209"/>
    </source>
</evidence>
<keyword evidence="1" id="KW-0343">GTPase activation</keyword>
<dbReference type="GO" id="GO:0006913">
    <property type="term" value="P:nucleocytoplasmic transport"/>
    <property type="evidence" value="ECO:0007669"/>
    <property type="project" value="TreeGrafter"/>
</dbReference>
<dbReference type="PANTHER" id="PTHR24113">
    <property type="entry name" value="RAN GTPASE-ACTIVATING PROTEIN 1"/>
    <property type="match status" value="1"/>
</dbReference>
<dbReference type="SUPFAM" id="SSF52047">
    <property type="entry name" value="RNI-like"/>
    <property type="match status" value="1"/>
</dbReference>
<dbReference type="OrthoDB" id="341587at2759"/>
<comment type="caution">
    <text evidence="5">The sequence shown here is derived from an EMBL/GenBank/DDBJ whole genome shotgun (WGS) entry which is preliminary data.</text>
</comment>
<dbReference type="Gene3D" id="3.80.10.10">
    <property type="entry name" value="Ribonuclease Inhibitor"/>
    <property type="match status" value="2"/>
</dbReference>
<dbReference type="EMBL" id="MPUH01000847">
    <property type="protein sequence ID" value="OMJ73097.1"/>
    <property type="molecule type" value="Genomic_DNA"/>
</dbReference>
<sequence length="336" mass="37163">MGAKKKQEGGGSGKKDAGDDSGEKLYRAYRKNLSELGLTIPRKLEEKFSEIRDEKNPGILSDIVIWDEIGPLGVRAISEALKDTQYPHLRNIRFWKANTEDDGVRSLCGYLKQCPSVLCLEFVECNITALGCEFLSKVLMPSNPNSLMSIKLDHNPIGNLGISNLSKGLCMNPVMKSLSLCFCHIDEHGARSLMEILIFQNSGLEELDLQGNILHGEGVCIVFHGMQINKAMTKLNLSDNQFGEEKTVIEALLNMLRHNETLNILDMRYNGFYDTGAQAICEGLKNNGQGRLNSTLTQLLLSQSKVSEEMLDELNKTISAGKGKRGKKGKKGKKKG</sequence>
<dbReference type="GO" id="GO:0005634">
    <property type="term" value="C:nucleus"/>
    <property type="evidence" value="ECO:0007669"/>
    <property type="project" value="TreeGrafter"/>
</dbReference>
<dbReference type="GO" id="GO:0031267">
    <property type="term" value="F:small GTPase binding"/>
    <property type="evidence" value="ECO:0007669"/>
    <property type="project" value="TreeGrafter"/>
</dbReference>
<keyword evidence="3" id="KW-0677">Repeat</keyword>
<dbReference type="Proteomes" id="UP000187209">
    <property type="component" value="Unassembled WGS sequence"/>
</dbReference>
<evidence type="ECO:0000313" key="5">
    <source>
        <dbReference type="EMBL" id="OMJ73097.1"/>
    </source>
</evidence>
<dbReference type="PANTHER" id="PTHR24113:SF12">
    <property type="entry name" value="RAN GTPASE-ACTIVATING PROTEIN 1"/>
    <property type="match status" value="1"/>
</dbReference>
<evidence type="ECO:0000256" key="2">
    <source>
        <dbReference type="ARBA" id="ARBA00022614"/>
    </source>
</evidence>
<dbReference type="GO" id="GO:0005829">
    <property type="term" value="C:cytosol"/>
    <property type="evidence" value="ECO:0007669"/>
    <property type="project" value="TreeGrafter"/>
</dbReference>
<keyword evidence="6" id="KW-1185">Reference proteome</keyword>
<gene>
    <name evidence="5" type="ORF">SteCoe_28299</name>
</gene>
<feature type="region of interest" description="Disordered" evidence="4">
    <location>
        <begin position="317"/>
        <end position="336"/>
    </location>
</feature>
<organism evidence="5 6">
    <name type="scientific">Stentor coeruleus</name>
    <dbReference type="NCBI Taxonomy" id="5963"/>
    <lineage>
        <taxon>Eukaryota</taxon>
        <taxon>Sar</taxon>
        <taxon>Alveolata</taxon>
        <taxon>Ciliophora</taxon>
        <taxon>Postciliodesmatophora</taxon>
        <taxon>Heterotrichea</taxon>
        <taxon>Heterotrichida</taxon>
        <taxon>Stentoridae</taxon>
        <taxon>Stentor</taxon>
    </lineage>
</organism>
<dbReference type="InterPro" id="IPR032675">
    <property type="entry name" value="LRR_dom_sf"/>
</dbReference>
<dbReference type="AlphaFoldDB" id="A0A1R2B8M2"/>
<accession>A0A1R2B8M2</accession>